<dbReference type="PROSITE" id="PS00076">
    <property type="entry name" value="PYRIDINE_REDOX_1"/>
    <property type="match status" value="1"/>
</dbReference>
<evidence type="ECO:0000256" key="7">
    <source>
        <dbReference type="ARBA" id="ARBA00023284"/>
    </source>
</evidence>
<dbReference type="OrthoDB" id="9786429at2"/>
<dbReference type="PANTHER" id="PTHR22912">
    <property type="entry name" value="DISULFIDE OXIDOREDUCTASE"/>
    <property type="match status" value="1"/>
</dbReference>
<dbReference type="PATRIC" id="fig|1121448.10.peg.1674"/>
<evidence type="ECO:0000256" key="10">
    <source>
        <dbReference type="PIRSR" id="PIRSR000350-4"/>
    </source>
</evidence>
<dbReference type="SUPFAM" id="SSF51905">
    <property type="entry name" value="FAD/NAD(P)-binding domain"/>
    <property type="match status" value="1"/>
</dbReference>
<evidence type="ECO:0000256" key="4">
    <source>
        <dbReference type="ARBA" id="ARBA00023002"/>
    </source>
</evidence>
<keyword evidence="9" id="KW-0547">Nucleotide-binding</keyword>
<evidence type="ECO:0000256" key="9">
    <source>
        <dbReference type="PIRSR" id="PIRSR000350-3"/>
    </source>
</evidence>
<protein>
    <submittedName>
        <fullName evidence="14">Putative FAD-dependent pyridine nucleotide-disulfide oxidoreductase</fullName>
    </submittedName>
</protein>
<feature type="binding site" evidence="9">
    <location>
        <position position="305"/>
    </location>
    <ligand>
        <name>NAD(+)</name>
        <dbReference type="ChEBI" id="CHEBI:57540"/>
    </ligand>
</feature>
<evidence type="ECO:0000256" key="6">
    <source>
        <dbReference type="ARBA" id="ARBA00023157"/>
    </source>
</evidence>
<dbReference type="PANTHER" id="PTHR22912:SF151">
    <property type="entry name" value="DIHYDROLIPOYL DEHYDROGENASE, MITOCHONDRIAL"/>
    <property type="match status" value="1"/>
</dbReference>
<dbReference type="InterPro" id="IPR012999">
    <property type="entry name" value="Pyr_OxRdtase_I_AS"/>
</dbReference>
<comment type="similarity">
    <text evidence="1 11">Belongs to the class-I pyridine nucleotide-disulfide oxidoreductase family.</text>
</comment>
<accession>T2GBK2</accession>
<dbReference type="PIRSF" id="PIRSF000350">
    <property type="entry name" value="Mercury_reductase_MerA"/>
    <property type="match status" value="1"/>
</dbReference>
<dbReference type="EMBL" id="CP006585">
    <property type="protein sequence ID" value="AGW13506.1"/>
    <property type="molecule type" value="Genomic_DNA"/>
</dbReference>
<keyword evidence="15" id="KW-1185">Reference proteome</keyword>
<comment type="cofactor">
    <cofactor evidence="9">
        <name>FAD</name>
        <dbReference type="ChEBI" id="CHEBI:57692"/>
    </cofactor>
    <text evidence="9">Binds 1 FAD per subunit.</text>
</comment>
<evidence type="ECO:0000313" key="14">
    <source>
        <dbReference type="EMBL" id="AGW13506.1"/>
    </source>
</evidence>
<evidence type="ECO:0000259" key="13">
    <source>
        <dbReference type="Pfam" id="PF07992"/>
    </source>
</evidence>
<dbReference type="InterPro" id="IPR001100">
    <property type="entry name" value="Pyr_nuc-diS_OxRdtase"/>
</dbReference>
<dbReference type="RefSeq" id="WP_021760366.1">
    <property type="nucleotide sequence ID" value="NC_022444.1"/>
</dbReference>
<feature type="binding site" evidence="9">
    <location>
        <position position="50"/>
    </location>
    <ligand>
        <name>FAD</name>
        <dbReference type="ChEBI" id="CHEBI:57692"/>
    </ligand>
</feature>
<dbReference type="AlphaFoldDB" id="T2GBK2"/>
<dbReference type="HOGENOM" id="CLU_016755_0_3_7"/>
<evidence type="ECO:0000256" key="2">
    <source>
        <dbReference type="ARBA" id="ARBA00022630"/>
    </source>
</evidence>
<feature type="binding site" evidence="9">
    <location>
        <position position="265"/>
    </location>
    <ligand>
        <name>NAD(+)</name>
        <dbReference type="ChEBI" id="CHEBI:57540"/>
    </ligand>
</feature>
<dbReference type="PRINTS" id="PR00411">
    <property type="entry name" value="PNDRDTASEI"/>
</dbReference>
<keyword evidence="2 11" id="KW-0285">Flavoprotein</keyword>
<gene>
    <name evidence="14" type="ORF">DGI_1688</name>
</gene>
<evidence type="ECO:0000256" key="1">
    <source>
        <dbReference type="ARBA" id="ARBA00007532"/>
    </source>
</evidence>
<dbReference type="GO" id="GO:0050660">
    <property type="term" value="F:flavin adenine dinucleotide binding"/>
    <property type="evidence" value="ECO:0007669"/>
    <property type="project" value="TreeGrafter"/>
</dbReference>
<proteinExistence type="inferred from homology"/>
<evidence type="ECO:0000256" key="8">
    <source>
        <dbReference type="PIRSR" id="PIRSR000350-2"/>
    </source>
</evidence>
<dbReference type="InterPro" id="IPR023753">
    <property type="entry name" value="FAD/NAD-binding_dom"/>
</dbReference>
<evidence type="ECO:0000313" key="15">
    <source>
        <dbReference type="Proteomes" id="UP000016587"/>
    </source>
</evidence>
<reference evidence="15" key="2">
    <citation type="submission" date="2013-07" db="EMBL/GenBank/DDBJ databases">
        <authorList>
            <person name="Morais-Silva F.O."/>
            <person name="Rezende A.M."/>
            <person name="Pimentel C."/>
            <person name="Resende D.M."/>
            <person name="Santos C.I."/>
            <person name="Clemente C."/>
            <person name="de Oliveira L.M."/>
            <person name="da Silva S.M."/>
            <person name="Costa D.A."/>
            <person name="Varela-Raposo A."/>
            <person name="Horacio E.C.A."/>
            <person name="Matos M."/>
            <person name="Flores O."/>
            <person name="Ruiz J.C."/>
            <person name="Rodrigues-Pousada C."/>
        </authorList>
    </citation>
    <scope>NUCLEOTIDE SEQUENCE [LARGE SCALE GENOMIC DNA]</scope>
    <source>
        <strain evidence="15">ATCC 19364 / DSM 1382 / NCIMB 9332 / VKM B-1759</strain>
    </source>
</reference>
<dbReference type="eggNOG" id="COG1249">
    <property type="taxonomic scope" value="Bacteria"/>
</dbReference>
<evidence type="ECO:0000256" key="11">
    <source>
        <dbReference type="RuleBase" id="RU003691"/>
    </source>
</evidence>
<dbReference type="SUPFAM" id="SSF55424">
    <property type="entry name" value="FAD/NAD-linked reductases, dimerisation (C-terminal) domain"/>
    <property type="match status" value="1"/>
</dbReference>
<dbReference type="STRING" id="1121448.DGI_1688"/>
<organism evidence="14 15">
    <name type="scientific">Megalodesulfovibrio gigas (strain ATCC 19364 / DSM 1382 / NCIMB 9332 / VKM B-1759)</name>
    <name type="common">Desulfovibrio gigas</name>
    <dbReference type="NCBI Taxonomy" id="1121448"/>
    <lineage>
        <taxon>Bacteria</taxon>
        <taxon>Pseudomonadati</taxon>
        <taxon>Thermodesulfobacteriota</taxon>
        <taxon>Desulfovibrionia</taxon>
        <taxon>Desulfovibrionales</taxon>
        <taxon>Desulfovibrionaceae</taxon>
        <taxon>Megalodesulfovibrio</taxon>
    </lineage>
</organism>
<dbReference type="GO" id="GO:0006103">
    <property type="term" value="P:2-oxoglutarate metabolic process"/>
    <property type="evidence" value="ECO:0007669"/>
    <property type="project" value="TreeGrafter"/>
</dbReference>
<keyword evidence="7 11" id="KW-0676">Redox-active center</keyword>
<evidence type="ECO:0000256" key="5">
    <source>
        <dbReference type="ARBA" id="ARBA00023027"/>
    </source>
</evidence>
<dbReference type="GO" id="GO:0004148">
    <property type="term" value="F:dihydrolipoyl dehydrogenase (NADH) activity"/>
    <property type="evidence" value="ECO:0007669"/>
    <property type="project" value="TreeGrafter"/>
</dbReference>
<evidence type="ECO:0000256" key="3">
    <source>
        <dbReference type="ARBA" id="ARBA00022827"/>
    </source>
</evidence>
<feature type="disulfide bond" description="Redox-active" evidence="10">
    <location>
        <begin position="41"/>
        <end position="46"/>
    </location>
</feature>
<keyword evidence="5 9" id="KW-0520">NAD</keyword>
<dbReference type="Pfam" id="PF07992">
    <property type="entry name" value="Pyr_redox_2"/>
    <property type="match status" value="1"/>
</dbReference>
<dbReference type="KEGG" id="dgg:DGI_1688"/>
<dbReference type="InterPro" id="IPR004099">
    <property type="entry name" value="Pyr_nucl-diS_OxRdtase_dimer"/>
</dbReference>
<keyword evidence="4 11" id="KW-0560">Oxidoreductase</keyword>
<keyword evidence="3 9" id="KW-0274">FAD</keyword>
<dbReference type="Pfam" id="PF02852">
    <property type="entry name" value="Pyr_redox_dim"/>
    <property type="match status" value="1"/>
</dbReference>
<feature type="active site" description="Proton acceptor" evidence="8">
    <location>
        <position position="436"/>
    </location>
</feature>
<feature type="domain" description="Pyridine nucleotide-disulphide oxidoreductase dimerisation" evidence="12">
    <location>
        <begin position="340"/>
        <end position="445"/>
    </location>
</feature>
<dbReference type="Gene3D" id="3.30.390.30">
    <property type="match status" value="1"/>
</dbReference>
<dbReference type="InterPro" id="IPR050151">
    <property type="entry name" value="Class-I_Pyr_Nuc-Dis_Oxidored"/>
</dbReference>
<dbReference type="Proteomes" id="UP000016587">
    <property type="component" value="Chromosome"/>
</dbReference>
<dbReference type="InterPro" id="IPR016156">
    <property type="entry name" value="FAD/NAD-linked_Rdtase_dimer_sf"/>
</dbReference>
<evidence type="ECO:0000259" key="12">
    <source>
        <dbReference type="Pfam" id="PF02852"/>
    </source>
</evidence>
<feature type="binding site" evidence="9">
    <location>
        <position position="201"/>
    </location>
    <ligand>
        <name>NAD(+)</name>
        <dbReference type="ChEBI" id="CHEBI:57540"/>
    </ligand>
</feature>
<sequence length="458" mass="47876">MPSHDLLIIGGGPAGHVAARDAAARGLSVALAERHLLGGTCLNVGCIPTKVLLGATNAVAELKAQQKRRLCSGEISFDLKALMQRKDRLVAGSRQAVEKELAGLGVTLFTGAASFTGPTSALIRTADGDTPVDFRHAILATGTRPADFPGLTADGCRVLDSDALLSLQTVPQSILILGGGAIGLELGEWLSRLGTAIIMVEAADRLAPFEDPEVSAQLKTALSRDGWKIHLGKKAVSLQTVGDIARCELEDGTVLEADLALTALGRRPNTDGIGLEAARIATDGRGFVQIDDHLRASATVYAVGDVNGRALWAHAAMHQARHAVRSILAASSAPYPFPSMPGCIYGTHEVMRVGASARELAAAGRPVSISRSLLAANPLAQAHGASAGLVKCVWDGEQLAGVTAMGWNVSHLVTLAQALITQQTTRNELDSLIFAHPTLDESLEAALMHAPRERFGEA</sequence>
<dbReference type="InterPro" id="IPR036188">
    <property type="entry name" value="FAD/NAD-bd_sf"/>
</dbReference>
<name>T2GBK2_MEGG1</name>
<feature type="binding site" evidence="9">
    <location>
        <begin position="178"/>
        <end position="185"/>
    </location>
    <ligand>
        <name>NAD(+)</name>
        <dbReference type="ChEBI" id="CHEBI:57540"/>
    </ligand>
</feature>
<dbReference type="Gene3D" id="3.50.50.60">
    <property type="entry name" value="FAD/NAD(P)-binding domain"/>
    <property type="match status" value="2"/>
</dbReference>
<reference evidence="14 15" key="1">
    <citation type="journal article" date="2013" name="J. Bacteriol.">
        <title>Roles of HynAB and Ech, the only two hydrogenases found in the model sulfate reducer Desulfovibrio gigas.</title>
        <authorList>
            <person name="Morais-Silva F.O."/>
            <person name="Santos C.I."/>
            <person name="Rodrigues R."/>
            <person name="Pereira I.A."/>
            <person name="Rodrigues-Pousada C."/>
        </authorList>
    </citation>
    <scope>NUCLEOTIDE SEQUENCE [LARGE SCALE GENOMIC DNA]</scope>
    <source>
        <strain evidence="15">ATCC 19364 / DSM 1382 / NCIMB 9332 / VKM B-1759</strain>
    </source>
</reference>
<dbReference type="PRINTS" id="PR00368">
    <property type="entry name" value="FADPNR"/>
</dbReference>
<keyword evidence="6" id="KW-1015">Disulfide bond</keyword>
<feature type="domain" description="FAD/NAD(P)-binding" evidence="13">
    <location>
        <begin position="5"/>
        <end position="320"/>
    </location>
</feature>